<name>A0A177AHU8_9PEZI</name>
<accession>A0A177AHU8</accession>
<dbReference type="AlphaFoldDB" id="A0A177AHU8"/>
<protein>
    <submittedName>
        <fullName evidence="1">Uncharacterized protein</fullName>
    </submittedName>
</protein>
<sequence length="246" mass="27591">MRWIIKDIMEHCMKPDKDGKRNKLLRSEEIPASAWPELTPTNYIKDFKKSWTKLTPEEKALYDQDELDFLVLLSMDPNHVYTGVEIQGTLDSAIAERGLRLVIARRSGQFKAGVKVSPHTKYNALLDHNEDSEEPFLSPVFSTTHDIGRSLALRRFVWMLAPISEVVSKIATTHLNASSVPMATDSPIHVQKIVLPDTAPTVKSYGIRMSNVVDPVKRHDPVLNEVLMDTTPAIPLSPSLSTAHSE</sequence>
<gene>
    <name evidence="1" type="ORF">VC83_02491</name>
</gene>
<reference evidence="1" key="1">
    <citation type="submission" date="2016-03" db="EMBL/GenBank/DDBJ databases">
        <title>Updated assembly of Pseudogymnoascus destructans, the fungus causing white-nose syndrome of bats.</title>
        <authorList>
            <person name="Palmer J.M."/>
            <person name="Drees K.P."/>
            <person name="Foster J.T."/>
            <person name="Lindner D.L."/>
        </authorList>
    </citation>
    <scope>NUCLEOTIDE SEQUENCE [LARGE SCALE GENOMIC DNA]</scope>
    <source>
        <strain evidence="1">20631-21</strain>
    </source>
</reference>
<dbReference type="RefSeq" id="XP_024326104.1">
    <property type="nucleotide sequence ID" value="XM_024466152.1"/>
</dbReference>
<dbReference type="EMBL" id="KV441390">
    <property type="protein sequence ID" value="OAF60823.1"/>
    <property type="molecule type" value="Genomic_DNA"/>
</dbReference>
<dbReference type="VEuPathDB" id="FungiDB:GMDG_07680"/>
<proteinExistence type="predicted"/>
<dbReference type="GeneID" id="36285572"/>
<organism evidence="1">
    <name type="scientific">Pseudogymnoascus destructans</name>
    <dbReference type="NCBI Taxonomy" id="655981"/>
    <lineage>
        <taxon>Eukaryota</taxon>
        <taxon>Fungi</taxon>
        <taxon>Dikarya</taxon>
        <taxon>Ascomycota</taxon>
        <taxon>Pezizomycotina</taxon>
        <taxon>Leotiomycetes</taxon>
        <taxon>Thelebolales</taxon>
        <taxon>Thelebolaceae</taxon>
        <taxon>Pseudogymnoascus</taxon>
    </lineage>
</organism>
<evidence type="ECO:0000313" key="1">
    <source>
        <dbReference type="EMBL" id="OAF60823.1"/>
    </source>
</evidence>
<dbReference type="Proteomes" id="UP000077154">
    <property type="component" value="Unassembled WGS sequence"/>
</dbReference>